<dbReference type="OrthoDB" id="9342857at2"/>
<dbReference type="RefSeq" id="WP_063242286.1">
    <property type="nucleotide sequence ID" value="NZ_LUKF01000001.1"/>
</dbReference>
<protein>
    <submittedName>
        <fullName evidence="1">Uncharacterized protein</fullName>
    </submittedName>
</protein>
<proteinExistence type="predicted"/>
<comment type="caution">
    <text evidence="1">The sequence shown here is derived from an EMBL/GenBank/DDBJ whole genome shotgun (WGS) entry which is preliminary data.</text>
</comment>
<accession>A0A150WW27</accession>
<dbReference type="Proteomes" id="UP000075391">
    <property type="component" value="Unassembled WGS sequence"/>
</dbReference>
<gene>
    <name evidence="1" type="ORF">AZI85_00720</name>
</gene>
<dbReference type="AlphaFoldDB" id="A0A150WW27"/>
<organism evidence="1 2">
    <name type="scientific">Bdellovibrio bacteriovorus</name>
    <dbReference type="NCBI Taxonomy" id="959"/>
    <lineage>
        <taxon>Bacteria</taxon>
        <taxon>Pseudomonadati</taxon>
        <taxon>Bdellovibrionota</taxon>
        <taxon>Bdellovibrionia</taxon>
        <taxon>Bdellovibrionales</taxon>
        <taxon>Pseudobdellovibrionaceae</taxon>
        <taxon>Bdellovibrio</taxon>
    </lineage>
</organism>
<evidence type="ECO:0000313" key="1">
    <source>
        <dbReference type="EMBL" id="KYG70502.1"/>
    </source>
</evidence>
<name>A0A150WW27_BDEBC</name>
<dbReference type="EMBL" id="LUKF01000001">
    <property type="protein sequence ID" value="KYG70502.1"/>
    <property type="molecule type" value="Genomic_DNA"/>
</dbReference>
<reference evidence="1 2" key="1">
    <citation type="submission" date="2016-03" db="EMBL/GenBank/DDBJ databases">
        <authorList>
            <person name="Ploux O."/>
        </authorList>
    </citation>
    <scope>NUCLEOTIDE SEQUENCE [LARGE SCALE GENOMIC DNA]</scope>
    <source>
        <strain evidence="1 2">BER2</strain>
    </source>
</reference>
<evidence type="ECO:0000313" key="2">
    <source>
        <dbReference type="Proteomes" id="UP000075391"/>
    </source>
</evidence>
<sequence>MKLALILLITGSLGLGIWGCPTKKNVPDPTPPEPEMVIPTRLEVRAFYDELLSLEGRAPHIGVRVEPLRLLASSSETSLRP</sequence>